<feature type="compositionally biased region" description="Acidic residues" evidence="5">
    <location>
        <begin position="38"/>
        <end position="52"/>
    </location>
</feature>
<evidence type="ECO:0000256" key="4">
    <source>
        <dbReference type="ARBA" id="ARBA00023242"/>
    </source>
</evidence>
<dbReference type="Proteomes" id="UP001627154">
    <property type="component" value="Unassembled WGS sequence"/>
</dbReference>
<feature type="domain" description="Chromatin assembly factor 1 subunit A dimerization" evidence="6">
    <location>
        <begin position="8"/>
        <end position="47"/>
    </location>
</feature>
<feature type="compositionally biased region" description="Polar residues" evidence="5">
    <location>
        <begin position="423"/>
        <end position="443"/>
    </location>
</feature>
<evidence type="ECO:0000256" key="1">
    <source>
        <dbReference type="ARBA" id="ARBA00004123"/>
    </source>
</evidence>
<keyword evidence="3" id="KW-0234">DNA repair</keyword>
<accession>A0ABD2X061</accession>
<evidence type="ECO:0000256" key="2">
    <source>
        <dbReference type="ARBA" id="ARBA00022763"/>
    </source>
</evidence>
<reference evidence="7 8" key="1">
    <citation type="journal article" date="2024" name="bioRxiv">
        <title>A reference genome for Trichogramma kaykai: A tiny desert-dwelling parasitoid wasp with competing sex-ratio distorters.</title>
        <authorList>
            <person name="Culotta J."/>
            <person name="Lindsey A.R."/>
        </authorList>
    </citation>
    <scope>NUCLEOTIDE SEQUENCE [LARGE SCALE GENOMIC DNA]</scope>
    <source>
        <strain evidence="7 8">KSX58</strain>
    </source>
</reference>
<keyword evidence="4" id="KW-0539">Nucleus</keyword>
<sequence length="455" mass="51689">MVLTRKPCMDTFDYEVDSDDEWEEEEPGESLHGSDDEKDKEEDAEDDYEVDNEFFVPHGYLSDEEINADEEEEDEDFENPEKQEAKLKVLGEQFEAERKEKAVKNLKPKVIGCIWLNANGECPENTRPLHVQFLKTHQAWTRERPIVLTPPAESGNSNEACTTPSNKHASARKAKAFEEAMPDLIRLLHGNRHSRVFLVKEFIEFWTKKKEMEEKLIPKARLHAKISEIATWGNCQEAGPLKDKLCWFVSEEIRNKYFPEEKLSLPNRWQYLLTPKKKNLDLEEVENNEDKEKEKENESEKKREPEKKGICLITKFTKTMTTEEKQKELTEKPVTSELLIKKPGATATPSIKPGATKAPKRATLISVPLGRPLPPKVPKISSSNEGAPKKDPPKEKRNDADKDDGCVPVSTNEIDTNAESDENSVSLGSADSESLTSEENSAINEEEPGIISIDD</sequence>
<feature type="region of interest" description="Disordered" evidence="5">
    <location>
        <begin position="1"/>
        <end position="82"/>
    </location>
</feature>
<dbReference type="PANTHER" id="PTHR15272:SF0">
    <property type="entry name" value="CHROMATIN ASSEMBLY FACTOR 1 SUBUNIT A"/>
    <property type="match status" value="1"/>
</dbReference>
<feature type="compositionally biased region" description="Basic and acidic residues" evidence="5">
    <location>
        <begin position="387"/>
        <end position="405"/>
    </location>
</feature>
<feature type="region of interest" description="Disordered" evidence="5">
    <location>
        <begin position="283"/>
        <end position="306"/>
    </location>
</feature>
<evidence type="ECO:0000313" key="7">
    <source>
        <dbReference type="EMBL" id="KAL3398739.1"/>
    </source>
</evidence>
<gene>
    <name evidence="7" type="ORF">TKK_007864</name>
</gene>
<dbReference type="GO" id="GO:0005634">
    <property type="term" value="C:nucleus"/>
    <property type="evidence" value="ECO:0007669"/>
    <property type="project" value="UniProtKB-SubCell"/>
</dbReference>
<dbReference type="GO" id="GO:0006281">
    <property type="term" value="P:DNA repair"/>
    <property type="evidence" value="ECO:0007669"/>
    <property type="project" value="UniProtKB-KW"/>
</dbReference>
<evidence type="ECO:0000256" key="3">
    <source>
        <dbReference type="ARBA" id="ARBA00023204"/>
    </source>
</evidence>
<evidence type="ECO:0000256" key="5">
    <source>
        <dbReference type="SAM" id="MobiDB-lite"/>
    </source>
</evidence>
<dbReference type="EMBL" id="JBJJXI010000059">
    <property type="protein sequence ID" value="KAL3398739.1"/>
    <property type="molecule type" value="Genomic_DNA"/>
</dbReference>
<name>A0ABD2X061_9HYME</name>
<evidence type="ECO:0000313" key="8">
    <source>
        <dbReference type="Proteomes" id="UP001627154"/>
    </source>
</evidence>
<comment type="caution">
    <text evidence="7">The sequence shown here is derived from an EMBL/GenBank/DDBJ whole genome shotgun (WGS) entry which is preliminary data.</text>
</comment>
<evidence type="ECO:0000259" key="6">
    <source>
        <dbReference type="Pfam" id="PF12253"/>
    </source>
</evidence>
<dbReference type="InterPro" id="IPR022043">
    <property type="entry name" value="CAF1A_DD"/>
</dbReference>
<comment type="subcellular location">
    <subcellularLocation>
        <location evidence="1">Nucleus</location>
    </subcellularLocation>
</comment>
<feature type="compositionally biased region" description="Acidic residues" evidence="5">
    <location>
        <begin position="444"/>
        <end position="455"/>
    </location>
</feature>
<keyword evidence="2" id="KW-0227">DNA damage</keyword>
<dbReference type="PANTHER" id="PTHR15272">
    <property type="entry name" value="CHROMATIN ASSEMBLY FACTOR 1 SUBUNIT A CAF-1 SUBUNIT A"/>
    <property type="match status" value="1"/>
</dbReference>
<dbReference type="Pfam" id="PF12253">
    <property type="entry name" value="CAF1A_dimeriz"/>
    <property type="match status" value="1"/>
</dbReference>
<dbReference type="AlphaFoldDB" id="A0ABD2X061"/>
<feature type="region of interest" description="Disordered" evidence="5">
    <location>
        <begin position="321"/>
        <end position="455"/>
    </location>
</feature>
<feature type="compositionally biased region" description="Basic and acidic residues" evidence="5">
    <location>
        <begin position="288"/>
        <end position="306"/>
    </location>
</feature>
<protein>
    <recommendedName>
        <fullName evidence="6">Chromatin assembly factor 1 subunit A dimerization domain-containing protein</fullName>
    </recommendedName>
</protein>
<keyword evidence="8" id="KW-1185">Reference proteome</keyword>
<feature type="compositionally biased region" description="Basic and acidic residues" evidence="5">
    <location>
        <begin position="321"/>
        <end position="331"/>
    </location>
</feature>
<feature type="compositionally biased region" description="Acidic residues" evidence="5">
    <location>
        <begin position="12"/>
        <end position="28"/>
    </location>
</feature>
<feature type="compositionally biased region" description="Acidic residues" evidence="5">
    <location>
        <begin position="62"/>
        <end position="78"/>
    </location>
</feature>
<organism evidence="7 8">
    <name type="scientific">Trichogramma kaykai</name>
    <dbReference type="NCBI Taxonomy" id="54128"/>
    <lineage>
        <taxon>Eukaryota</taxon>
        <taxon>Metazoa</taxon>
        <taxon>Ecdysozoa</taxon>
        <taxon>Arthropoda</taxon>
        <taxon>Hexapoda</taxon>
        <taxon>Insecta</taxon>
        <taxon>Pterygota</taxon>
        <taxon>Neoptera</taxon>
        <taxon>Endopterygota</taxon>
        <taxon>Hymenoptera</taxon>
        <taxon>Apocrita</taxon>
        <taxon>Proctotrupomorpha</taxon>
        <taxon>Chalcidoidea</taxon>
        <taxon>Trichogrammatidae</taxon>
        <taxon>Trichogramma</taxon>
    </lineage>
</organism>
<proteinExistence type="predicted"/>